<dbReference type="GO" id="GO:0015651">
    <property type="term" value="F:quaternary ammonium group transmembrane transporter activity"/>
    <property type="evidence" value="ECO:0007669"/>
    <property type="project" value="UniProtKB-ARBA"/>
</dbReference>
<evidence type="ECO:0000256" key="8">
    <source>
        <dbReference type="ARBA" id="ARBA00023065"/>
    </source>
</evidence>
<dbReference type="InterPro" id="IPR020846">
    <property type="entry name" value="MFS_dom"/>
</dbReference>
<reference evidence="13 14" key="1">
    <citation type="submission" date="2018-10" db="EMBL/GenBank/DDBJ databases">
        <title>Genome assembly for a Yunnan-Guizhou Plateau 3E fish, Anabarilius grahami (Regan), and its evolutionary and genetic applications.</title>
        <authorList>
            <person name="Jiang W."/>
        </authorList>
    </citation>
    <scope>NUCLEOTIDE SEQUENCE [LARGE SCALE GENOMIC DNA]</scope>
    <source>
        <strain evidence="13">AG-KIZ</strain>
        <tissue evidence="13">Muscle</tissue>
    </source>
</reference>
<evidence type="ECO:0000256" key="1">
    <source>
        <dbReference type="ARBA" id="ARBA00004127"/>
    </source>
</evidence>
<dbReference type="FunFam" id="1.20.1250.20:FF:000070">
    <property type="entry name" value="Solute carrier family 22 member 5"/>
    <property type="match status" value="1"/>
</dbReference>
<keyword evidence="3" id="KW-0813">Transport</keyword>
<organism evidence="13 14">
    <name type="scientific">Anabarilius grahami</name>
    <name type="common">Kanglang fish</name>
    <name type="synonym">Barilius grahami</name>
    <dbReference type="NCBI Taxonomy" id="495550"/>
    <lineage>
        <taxon>Eukaryota</taxon>
        <taxon>Metazoa</taxon>
        <taxon>Chordata</taxon>
        <taxon>Craniata</taxon>
        <taxon>Vertebrata</taxon>
        <taxon>Euteleostomi</taxon>
        <taxon>Actinopterygii</taxon>
        <taxon>Neopterygii</taxon>
        <taxon>Teleostei</taxon>
        <taxon>Ostariophysi</taxon>
        <taxon>Cypriniformes</taxon>
        <taxon>Xenocyprididae</taxon>
        <taxon>Xenocypridinae</taxon>
        <taxon>Xenocypridinae incertae sedis</taxon>
        <taxon>Anabarilius</taxon>
    </lineage>
</organism>
<evidence type="ECO:0000256" key="10">
    <source>
        <dbReference type="ARBA" id="ARBA00023180"/>
    </source>
</evidence>
<dbReference type="SUPFAM" id="SSF103473">
    <property type="entry name" value="MFS general substrate transporter"/>
    <property type="match status" value="1"/>
</dbReference>
<dbReference type="PROSITE" id="PS00216">
    <property type="entry name" value="SUGAR_TRANSPORT_1"/>
    <property type="match status" value="1"/>
</dbReference>
<evidence type="ECO:0000256" key="7">
    <source>
        <dbReference type="ARBA" id="ARBA00022989"/>
    </source>
</evidence>
<keyword evidence="5" id="KW-0547">Nucleotide-binding</keyword>
<evidence type="ECO:0000256" key="3">
    <source>
        <dbReference type="ARBA" id="ARBA00022448"/>
    </source>
</evidence>
<dbReference type="GO" id="GO:0016020">
    <property type="term" value="C:membrane"/>
    <property type="evidence" value="ECO:0007669"/>
    <property type="project" value="InterPro"/>
</dbReference>
<sequence length="556" mass="62377">MGNFDEDTAFLGQKGPFFALLFFLLNAIYISTGFHGLYIVFVGASPSHHCQVADGNLSEEWTRASIPKEMVNGKLQPSQCWRYSLETVRNLSAQGYSPQDVNLTDLKRERCVDGWSYSTDIYHSTIVSEWNLVCDSEWRVPFATSTLYMGYLLGSLVSGQLSDRFGRKKVLFTSLAAEALVILAQSFSHSWLLFCILYFFVGTFQISLYLTAFVLGSEILSKSLRVLFTTLGAFLHYCIGYMVLPWIAFAIRDWRTLLRVLSGVTVVYVPLWWLIPESPRWLLAQGRVLESEAIVREAAKKNKVTAPEVIFSATEVKEDSSQNSQYSVLDVLRTSEIRKTTFMCLLLWMAINIGYFGLSLNTTNLSGDPFLNCFLSAVTEVPAYIVSTFLLKSCPRRPVLSAFLIIGGGFLLLVQLIPESLHTLALALEMAGKFGFTMSFTVVYIYTAELYPTVLRNLGIGMCSSAARIGSITAPYVIFLGTFNKYLPYILMGSLTITSSIANMFLPETFEKVLPETLEQMQKCKSFIRRDKHGLEEGKGSISMKEHTAGNKYMNE</sequence>
<feature type="domain" description="Major facilitator superfamily (MFS) profile" evidence="12">
    <location>
        <begin position="88"/>
        <end position="511"/>
    </location>
</feature>
<dbReference type="GO" id="GO:0012505">
    <property type="term" value="C:endomembrane system"/>
    <property type="evidence" value="ECO:0007669"/>
    <property type="project" value="UniProtKB-SubCell"/>
</dbReference>
<keyword evidence="9 11" id="KW-0472">Membrane</keyword>
<dbReference type="Pfam" id="PF00083">
    <property type="entry name" value="Sugar_tr"/>
    <property type="match status" value="1"/>
</dbReference>
<feature type="transmembrane region" description="Helical" evidence="11">
    <location>
        <begin position="17"/>
        <end position="41"/>
    </location>
</feature>
<feature type="transmembrane region" description="Helical" evidence="11">
    <location>
        <begin position="191"/>
        <end position="215"/>
    </location>
</feature>
<dbReference type="EMBL" id="RJVU01059915">
    <property type="protein sequence ID" value="ROJ62397.1"/>
    <property type="molecule type" value="Genomic_DNA"/>
</dbReference>
<dbReference type="GO" id="GO:0005524">
    <property type="term" value="F:ATP binding"/>
    <property type="evidence" value="ECO:0007669"/>
    <property type="project" value="UniProtKB-KW"/>
</dbReference>
<name>A0A3N0XUY3_ANAGA</name>
<protein>
    <submittedName>
        <fullName evidence="13">Solute carrier family 22 member 5</fullName>
    </submittedName>
</protein>
<comment type="similarity">
    <text evidence="2">Belongs to the major facilitator (TC 2.A.1) superfamily. Organic cation transporter (TC 2.A.1.19) family.</text>
</comment>
<dbReference type="InterPro" id="IPR036259">
    <property type="entry name" value="MFS_trans_sf"/>
</dbReference>
<evidence type="ECO:0000313" key="13">
    <source>
        <dbReference type="EMBL" id="ROJ62397.1"/>
    </source>
</evidence>
<gene>
    <name evidence="13" type="ORF">DPX16_21383</name>
</gene>
<evidence type="ECO:0000256" key="6">
    <source>
        <dbReference type="ARBA" id="ARBA00022840"/>
    </source>
</evidence>
<keyword evidence="6" id="KW-0067">ATP-binding</keyword>
<dbReference type="Proteomes" id="UP000281406">
    <property type="component" value="Unassembled WGS sequence"/>
</dbReference>
<evidence type="ECO:0000256" key="5">
    <source>
        <dbReference type="ARBA" id="ARBA00022741"/>
    </source>
</evidence>
<dbReference type="Gene3D" id="1.20.1250.20">
    <property type="entry name" value="MFS general substrate transporter like domains"/>
    <property type="match status" value="1"/>
</dbReference>
<keyword evidence="10" id="KW-0325">Glycoprotein</keyword>
<evidence type="ECO:0000256" key="11">
    <source>
        <dbReference type="SAM" id="Phobius"/>
    </source>
</evidence>
<dbReference type="PROSITE" id="PS50850">
    <property type="entry name" value="MFS"/>
    <property type="match status" value="1"/>
</dbReference>
<evidence type="ECO:0000256" key="9">
    <source>
        <dbReference type="ARBA" id="ARBA00023136"/>
    </source>
</evidence>
<comment type="caution">
    <text evidence="13">The sequence shown here is derived from an EMBL/GenBank/DDBJ whole genome shotgun (WGS) entry which is preliminary data.</text>
</comment>
<proteinExistence type="inferred from homology"/>
<evidence type="ECO:0000256" key="4">
    <source>
        <dbReference type="ARBA" id="ARBA00022692"/>
    </source>
</evidence>
<dbReference type="AlphaFoldDB" id="A0A3N0XUY3"/>
<evidence type="ECO:0000259" key="12">
    <source>
        <dbReference type="PROSITE" id="PS50850"/>
    </source>
</evidence>
<keyword evidence="4 11" id="KW-0812">Transmembrane</keyword>
<feature type="transmembrane region" description="Helical" evidence="11">
    <location>
        <begin position="398"/>
        <end position="418"/>
    </location>
</feature>
<feature type="transmembrane region" description="Helical" evidence="11">
    <location>
        <begin position="227"/>
        <end position="251"/>
    </location>
</feature>
<keyword evidence="7 11" id="KW-1133">Transmembrane helix</keyword>
<evidence type="ECO:0000313" key="14">
    <source>
        <dbReference type="Proteomes" id="UP000281406"/>
    </source>
</evidence>
<keyword evidence="14" id="KW-1185">Reference proteome</keyword>
<evidence type="ECO:0000256" key="2">
    <source>
        <dbReference type="ARBA" id="ARBA00009203"/>
    </source>
</evidence>
<dbReference type="InterPro" id="IPR005829">
    <property type="entry name" value="Sugar_transporter_CS"/>
</dbReference>
<feature type="transmembrane region" description="Helical" evidence="11">
    <location>
        <begin position="340"/>
        <end position="357"/>
    </location>
</feature>
<dbReference type="GO" id="GO:0006811">
    <property type="term" value="P:monoatomic ion transport"/>
    <property type="evidence" value="ECO:0007669"/>
    <property type="project" value="UniProtKB-KW"/>
</dbReference>
<dbReference type="OrthoDB" id="3936150at2759"/>
<accession>A0A3N0XUY3</accession>
<feature type="transmembrane region" description="Helical" evidence="11">
    <location>
        <begin position="369"/>
        <end position="391"/>
    </location>
</feature>
<keyword evidence="8" id="KW-0406">Ion transport</keyword>
<dbReference type="InterPro" id="IPR005828">
    <property type="entry name" value="MFS_sugar_transport-like"/>
</dbReference>
<comment type="subcellular location">
    <subcellularLocation>
        <location evidence="1">Endomembrane system</location>
        <topology evidence="1">Multi-pass membrane protein</topology>
    </subcellularLocation>
</comment>
<dbReference type="PANTHER" id="PTHR24064">
    <property type="entry name" value="SOLUTE CARRIER FAMILY 22 MEMBER"/>
    <property type="match status" value="1"/>
</dbReference>